<feature type="region of interest" description="Disordered" evidence="1">
    <location>
        <begin position="73"/>
        <end position="142"/>
    </location>
</feature>
<evidence type="ECO:0008006" key="4">
    <source>
        <dbReference type="Google" id="ProtNLM"/>
    </source>
</evidence>
<dbReference type="VEuPathDB" id="FungiDB:sscle_01g007150"/>
<dbReference type="OrthoDB" id="3535742at2759"/>
<gene>
    <name evidence="2" type="ORF">sscle_01g007150</name>
</gene>
<feature type="compositionally biased region" description="Basic residues" evidence="1">
    <location>
        <begin position="1"/>
        <end position="15"/>
    </location>
</feature>
<feature type="compositionally biased region" description="Low complexity" evidence="1">
    <location>
        <begin position="17"/>
        <end position="31"/>
    </location>
</feature>
<feature type="compositionally biased region" description="Acidic residues" evidence="1">
    <location>
        <begin position="97"/>
        <end position="111"/>
    </location>
</feature>
<feature type="compositionally biased region" description="Polar residues" evidence="1">
    <location>
        <begin position="126"/>
        <end position="140"/>
    </location>
</feature>
<dbReference type="RefSeq" id="XP_001597456.1">
    <property type="nucleotide sequence ID" value="XM_001597406.1"/>
</dbReference>
<evidence type="ECO:0000313" key="2">
    <source>
        <dbReference type="EMBL" id="APA05945.1"/>
    </source>
</evidence>
<organism evidence="2 3">
    <name type="scientific">Sclerotinia sclerotiorum (strain ATCC 18683 / 1980 / Ss-1)</name>
    <name type="common">White mold</name>
    <name type="synonym">Whetzelinia sclerotiorum</name>
    <dbReference type="NCBI Taxonomy" id="665079"/>
    <lineage>
        <taxon>Eukaryota</taxon>
        <taxon>Fungi</taxon>
        <taxon>Dikarya</taxon>
        <taxon>Ascomycota</taxon>
        <taxon>Pezizomycotina</taxon>
        <taxon>Leotiomycetes</taxon>
        <taxon>Helotiales</taxon>
        <taxon>Sclerotiniaceae</taxon>
        <taxon>Sclerotinia</taxon>
    </lineage>
</organism>
<reference evidence="3" key="1">
    <citation type="journal article" date="2017" name="Genome Biol. Evol.">
        <title>The complete genome sequence of the phytopathogenic fungus Sclerotinia sclerotiorum reveals insights into the genome architecture of broad host range pathogens.</title>
        <authorList>
            <person name="Derbyshire M."/>
            <person name="Denton-Giles M."/>
            <person name="Hegedus D."/>
            <person name="Seifbarghy S."/>
            <person name="Rollins J."/>
            <person name="van Kan J."/>
            <person name="Seidl M.F."/>
            <person name="Faino L."/>
            <person name="Mbengue M."/>
            <person name="Navaud O."/>
            <person name="Raffaele S."/>
            <person name="Hammond-Kosack K."/>
            <person name="Heard S."/>
            <person name="Oliver R."/>
        </authorList>
    </citation>
    <scope>NUCLEOTIDE SEQUENCE [LARGE SCALE GENOMIC DNA]</scope>
    <source>
        <strain evidence="3">ATCC 18683 / 1980 / Ss-1</strain>
    </source>
</reference>
<dbReference type="EMBL" id="CP017814">
    <property type="protein sequence ID" value="APA05945.1"/>
    <property type="molecule type" value="Genomic_DNA"/>
</dbReference>
<protein>
    <recommendedName>
        <fullName evidence="4">SAP domain-containing protein</fullName>
    </recommendedName>
</protein>
<evidence type="ECO:0000256" key="1">
    <source>
        <dbReference type="SAM" id="MobiDB-lite"/>
    </source>
</evidence>
<name>A0A1D9PTA6_SCLS1</name>
<evidence type="ECO:0000313" key="3">
    <source>
        <dbReference type="Proteomes" id="UP000177798"/>
    </source>
</evidence>
<dbReference type="AlphaFoldDB" id="A0A1D9PTA6"/>
<feature type="compositionally biased region" description="Basic and acidic residues" evidence="1">
    <location>
        <begin position="85"/>
        <end position="96"/>
    </location>
</feature>
<feature type="compositionally biased region" description="Basic and acidic residues" evidence="1">
    <location>
        <begin position="112"/>
        <end position="121"/>
    </location>
</feature>
<sequence length="459" mass="51871">MKTTKARASKKRKGHPSSSTTSQSSISEEVSPALTENAPKKKGRPSKNAVAIATKGKEVDDRAEWVNIQPTMLTRSWTRSGKVSRATELHREKADPEDNIGTEGELVAEEDSGPRVEERPSKRQKQNMTTQDNGESSSNPRLIDLTVQTPAIPEKTTAEVNKVKTPKPPKIIKPKKPKKIKPPKGKWRAYCAFRGLDTTGTREDMWERLRDHFRLSGVEYVAGIPEYETRVESELVREIIEREEGNSYDVSGGDVWVFQTRPKLSAEEWIEFFGQYKYRSLGLVFTTPPQFAYSNDDESAFKYQRGTMEGIPYYNLYSGGTWVGTGFAKGTILGRTPLLVKQKVEEICEQVRKTFIGRYIMNERNADEQHVDPAQLPVAKTWTAEEEQRAQVLWNLDDSTKRPSDVSYQFGKIVEESFLASQLLSPPASSTLARFVDRARFIYVDENVCDGGRGDIYVV</sequence>
<feature type="region of interest" description="Disordered" evidence="1">
    <location>
        <begin position="1"/>
        <end position="59"/>
    </location>
</feature>
<proteinExistence type="predicted"/>
<dbReference type="Proteomes" id="UP000177798">
    <property type="component" value="Chromosome 1"/>
</dbReference>
<dbReference type="KEGG" id="ssl:SS1G_01650"/>
<accession>A0A1D9PTA6</accession>